<feature type="non-terminal residue" evidence="1">
    <location>
        <position position="50"/>
    </location>
</feature>
<evidence type="ECO:0000313" key="2">
    <source>
        <dbReference type="Proteomes" id="UP000265520"/>
    </source>
</evidence>
<dbReference type="Proteomes" id="UP000265520">
    <property type="component" value="Unassembled WGS sequence"/>
</dbReference>
<accession>A0A392VHM9</accession>
<reference evidence="1 2" key="1">
    <citation type="journal article" date="2018" name="Front. Plant Sci.">
        <title>Red Clover (Trifolium pratense) and Zigzag Clover (T. medium) - A Picture of Genomic Similarities and Differences.</title>
        <authorList>
            <person name="Dluhosova J."/>
            <person name="Istvanek J."/>
            <person name="Nedelnik J."/>
            <person name="Repkova J."/>
        </authorList>
    </citation>
    <scope>NUCLEOTIDE SEQUENCE [LARGE SCALE GENOMIC DNA]</scope>
    <source>
        <strain evidence="2">cv. 10/8</strain>
        <tissue evidence="1">Leaf</tissue>
    </source>
</reference>
<proteinExistence type="predicted"/>
<comment type="caution">
    <text evidence="1">The sequence shown here is derived from an EMBL/GenBank/DDBJ whole genome shotgun (WGS) entry which is preliminary data.</text>
</comment>
<keyword evidence="2" id="KW-1185">Reference proteome</keyword>
<dbReference type="EMBL" id="LXQA011137293">
    <property type="protein sequence ID" value="MCI86325.1"/>
    <property type="molecule type" value="Genomic_DNA"/>
</dbReference>
<organism evidence="1 2">
    <name type="scientific">Trifolium medium</name>
    <dbReference type="NCBI Taxonomy" id="97028"/>
    <lineage>
        <taxon>Eukaryota</taxon>
        <taxon>Viridiplantae</taxon>
        <taxon>Streptophyta</taxon>
        <taxon>Embryophyta</taxon>
        <taxon>Tracheophyta</taxon>
        <taxon>Spermatophyta</taxon>
        <taxon>Magnoliopsida</taxon>
        <taxon>eudicotyledons</taxon>
        <taxon>Gunneridae</taxon>
        <taxon>Pentapetalae</taxon>
        <taxon>rosids</taxon>
        <taxon>fabids</taxon>
        <taxon>Fabales</taxon>
        <taxon>Fabaceae</taxon>
        <taxon>Papilionoideae</taxon>
        <taxon>50 kb inversion clade</taxon>
        <taxon>NPAAA clade</taxon>
        <taxon>Hologalegina</taxon>
        <taxon>IRL clade</taxon>
        <taxon>Trifolieae</taxon>
        <taxon>Trifolium</taxon>
    </lineage>
</organism>
<protein>
    <submittedName>
        <fullName evidence="1">Uncharacterized protein</fullName>
    </submittedName>
</protein>
<dbReference type="AlphaFoldDB" id="A0A392VHM9"/>
<sequence length="50" mass="5666">MFGPPRIWSKIVPPLEDKKKSLKRKAVESRDSDFDVDTDVATFAGTSRRS</sequence>
<evidence type="ECO:0000313" key="1">
    <source>
        <dbReference type="EMBL" id="MCI86325.1"/>
    </source>
</evidence>
<name>A0A392VHM9_9FABA</name>